<dbReference type="AlphaFoldDB" id="A7EJB3"/>
<dbReference type="Proteomes" id="UP000001312">
    <property type="component" value="Unassembled WGS sequence"/>
</dbReference>
<dbReference type="InParanoid" id="A7EJB3"/>
<reference evidence="2" key="1">
    <citation type="journal article" date="2011" name="PLoS Genet.">
        <title>Genomic analysis of the necrotrophic fungal pathogens Sclerotinia sclerotiorum and Botrytis cinerea.</title>
        <authorList>
            <person name="Amselem J."/>
            <person name="Cuomo C.A."/>
            <person name="van Kan J.A."/>
            <person name="Viaud M."/>
            <person name="Benito E.P."/>
            <person name="Couloux A."/>
            <person name="Coutinho P.M."/>
            <person name="de Vries R.P."/>
            <person name="Dyer P.S."/>
            <person name="Fillinger S."/>
            <person name="Fournier E."/>
            <person name="Gout L."/>
            <person name="Hahn M."/>
            <person name="Kohn L."/>
            <person name="Lapalu N."/>
            <person name="Plummer K.M."/>
            <person name="Pradier J.M."/>
            <person name="Quevillon E."/>
            <person name="Sharon A."/>
            <person name="Simon A."/>
            <person name="ten Have A."/>
            <person name="Tudzynski B."/>
            <person name="Tudzynski P."/>
            <person name="Wincker P."/>
            <person name="Andrew M."/>
            <person name="Anthouard V."/>
            <person name="Beever R.E."/>
            <person name="Beffa R."/>
            <person name="Benoit I."/>
            <person name="Bouzid O."/>
            <person name="Brault B."/>
            <person name="Chen Z."/>
            <person name="Choquer M."/>
            <person name="Collemare J."/>
            <person name="Cotton P."/>
            <person name="Danchin E.G."/>
            <person name="Da Silva C."/>
            <person name="Gautier A."/>
            <person name="Giraud C."/>
            <person name="Giraud T."/>
            <person name="Gonzalez C."/>
            <person name="Grossetete S."/>
            <person name="Guldener U."/>
            <person name="Henrissat B."/>
            <person name="Howlett B.J."/>
            <person name="Kodira C."/>
            <person name="Kretschmer M."/>
            <person name="Lappartient A."/>
            <person name="Leroch M."/>
            <person name="Levis C."/>
            <person name="Mauceli E."/>
            <person name="Neuveglise C."/>
            <person name="Oeser B."/>
            <person name="Pearson M."/>
            <person name="Poulain J."/>
            <person name="Poussereau N."/>
            <person name="Quesneville H."/>
            <person name="Rascle C."/>
            <person name="Schumacher J."/>
            <person name="Segurens B."/>
            <person name="Sexton A."/>
            <person name="Silva E."/>
            <person name="Sirven C."/>
            <person name="Soanes D.M."/>
            <person name="Talbot N.J."/>
            <person name="Templeton M."/>
            <person name="Yandava C."/>
            <person name="Yarden O."/>
            <person name="Zeng Q."/>
            <person name="Rollins J.A."/>
            <person name="Lebrun M.H."/>
            <person name="Dickman M."/>
        </authorList>
    </citation>
    <scope>NUCLEOTIDE SEQUENCE [LARGE SCALE GENOMIC DNA]</scope>
    <source>
        <strain evidence="2">ATCC 18683 / 1980 / Ss-1</strain>
    </source>
</reference>
<dbReference type="HOGENOM" id="CLU_3088684_0_0_1"/>
<evidence type="ECO:0000313" key="2">
    <source>
        <dbReference type="Proteomes" id="UP000001312"/>
    </source>
</evidence>
<gene>
    <name evidence="1" type="ORF">SS1G_05406</name>
</gene>
<proteinExistence type="predicted"/>
<dbReference type="GeneID" id="5490347"/>
<name>A7EJB3_SCLS1</name>
<protein>
    <submittedName>
        <fullName evidence="1">Uncharacterized protein</fullName>
    </submittedName>
</protein>
<sequence length="52" mass="5855">MGKLVEDVPPFTPGQNIRAQTYMYELPSRLSIHFILRTVAKTPLTLLLTVSP</sequence>
<dbReference type="RefSeq" id="XP_001593978.1">
    <property type="nucleotide sequence ID" value="XM_001593928.1"/>
</dbReference>
<evidence type="ECO:0000313" key="1">
    <source>
        <dbReference type="EMBL" id="EDO02929.1"/>
    </source>
</evidence>
<accession>A7EJB3</accession>
<dbReference type="EMBL" id="CH476626">
    <property type="protein sequence ID" value="EDO02929.1"/>
    <property type="molecule type" value="Genomic_DNA"/>
</dbReference>
<keyword evidence="2" id="KW-1185">Reference proteome</keyword>
<dbReference type="KEGG" id="ssl:SS1G_05406"/>
<organism evidence="1 2">
    <name type="scientific">Sclerotinia sclerotiorum (strain ATCC 18683 / 1980 / Ss-1)</name>
    <name type="common">White mold</name>
    <name type="synonym">Whetzelinia sclerotiorum</name>
    <dbReference type="NCBI Taxonomy" id="665079"/>
    <lineage>
        <taxon>Eukaryota</taxon>
        <taxon>Fungi</taxon>
        <taxon>Dikarya</taxon>
        <taxon>Ascomycota</taxon>
        <taxon>Pezizomycotina</taxon>
        <taxon>Leotiomycetes</taxon>
        <taxon>Helotiales</taxon>
        <taxon>Sclerotiniaceae</taxon>
        <taxon>Sclerotinia</taxon>
    </lineage>
</organism>